<keyword evidence="4 5" id="KW-0472">Membrane</keyword>
<comment type="caution">
    <text evidence="8">The sequence shown here is derived from an EMBL/GenBank/DDBJ whole genome shotgun (WGS) entry which is preliminary data.</text>
</comment>
<evidence type="ECO:0000256" key="1">
    <source>
        <dbReference type="ARBA" id="ARBA00004141"/>
    </source>
</evidence>
<keyword evidence="6" id="KW-0732">Signal</keyword>
<feature type="transmembrane region" description="Helical" evidence="5">
    <location>
        <begin position="63"/>
        <end position="81"/>
    </location>
</feature>
<gene>
    <name evidence="8" type="primary">amtB</name>
    <name evidence="8" type="ORF">SNEC2469_LOCUS4607</name>
</gene>
<name>A0A812LA40_9DINO</name>
<feature type="non-terminal residue" evidence="8">
    <location>
        <position position="1"/>
    </location>
</feature>
<dbReference type="AlphaFoldDB" id="A0A812LA40"/>
<dbReference type="Pfam" id="PF00916">
    <property type="entry name" value="Sulfate_transp"/>
    <property type="match status" value="1"/>
</dbReference>
<keyword evidence="3 5" id="KW-1133">Transmembrane helix</keyword>
<feature type="transmembrane region" description="Helical" evidence="5">
    <location>
        <begin position="30"/>
        <end position="51"/>
    </location>
</feature>
<sequence length="116" mass="12270">VVMLVVDLMTTLLPLELMTPTKSIKMDDEFRIAGCSSLAGAVFGSVSYVSLSPTRLNVDAGGTGRETGLISAALCVLWIWLGPALTAAVPKFVVGGMLCHLAFGYILDGLWEPRAL</sequence>
<feature type="non-terminal residue" evidence="8">
    <location>
        <position position="116"/>
    </location>
</feature>
<evidence type="ECO:0000256" key="2">
    <source>
        <dbReference type="ARBA" id="ARBA00022692"/>
    </source>
</evidence>
<evidence type="ECO:0000256" key="6">
    <source>
        <dbReference type="SAM" id="SignalP"/>
    </source>
</evidence>
<dbReference type="GO" id="GO:0016020">
    <property type="term" value="C:membrane"/>
    <property type="evidence" value="ECO:0007669"/>
    <property type="project" value="UniProtKB-SubCell"/>
</dbReference>
<protein>
    <submittedName>
        <fullName evidence="8">AmtB protein</fullName>
    </submittedName>
</protein>
<dbReference type="OrthoDB" id="409725at2759"/>
<reference evidence="8" key="1">
    <citation type="submission" date="2021-02" db="EMBL/GenBank/DDBJ databases">
        <authorList>
            <person name="Dougan E. K."/>
            <person name="Rhodes N."/>
            <person name="Thang M."/>
            <person name="Chan C."/>
        </authorList>
    </citation>
    <scope>NUCLEOTIDE SEQUENCE</scope>
</reference>
<proteinExistence type="predicted"/>
<evidence type="ECO:0000313" key="8">
    <source>
        <dbReference type="EMBL" id="CAE7243712.1"/>
    </source>
</evidence>
<evidence type="ECO:0000259" key="7">
    <source>
        <dbReference type="Pfam" id="PF00916"/>
    </source>
</evidence>
<accession>A0A812LA40</accession>
<evidence type="ECO:0000256" key="3">
    <source>
        <dbReference type="ARBA" id="ARBA00022989"/>
    </source>
</evidence>
<evidence type="ECO:0000256" key="4">
    <source>
        <dbReference type="ARBA" id="ARBA00023136"/>
    </source>
</evidence>
<comment type="subcellular location">
    <subcellularLocation>
        <location evidence="1">Membrane</location>
        <topology evidence="1">Multi-pass membrane protein</topology>
    </subcellularLocation>
</comment>
<evidence type="ECO:0000313" key="9">
    <source>
        <dbReference type="Proteomes" id="UP000601435"/>
    </source>
</evidence>
<feature type="chain" id="PRO_5032921174" evidence="6">
    <location>
        <begin position="24"/>
        <end position="116"/>
    </location>
</feature>
<dbReference type="EMBL" id="CAJNJA010009148">
    <property type="protein sequence ID" value="CAE7243712.1"/>
    <property type="molecule type" value="Genomic_DNA"/>
</dbReference>
<dbReference type="Proteomes" id="UP000601435">
    <property type="component" value="Unassembled WGS sequence"/>
</dbReference>
<feature type="signal peptide" evidence="6">
    <location>
        <begin position="1"/>
        <end position="23"/>
    </location>
</feature>
<dbReference type="InterPro" id="IPR011547">
    <property type="entry name" value="SLC26A/SulP_dom"/>
</dbReference>
<organism evidence="8 9">
    <name type="scientific">Symbiodinium necroappetens</name>
    <dbReference type="NCBI Taxonomy" id="1628268"/>
    <lineage>
        <taxon>Eukaryota</taxon>
        <taxon>Sar</taxon>
        <taxon>Alveolata</taxon>
        <taxon>Dinophyceae</taxon>
        <taxon>Suessiales</taxon>
        <taxon>Symbiodiniaceae</taxon>
        <taxon>Symbiodinium</taxon>
    </lineage>
</organism>
<feature type="domain" description="SLC26A/SulP transporter" evidence="7">
    <location>
        <begin position="23"/>
        <end position="107"/>
    </location>
</feature>
<keyword evidence="2 5" id="KW-0812">Transmembrane</keyword>
<keyword evidence="9" id="KW-1185">Reference proteome</keyword>
<evidence type="ECO:0000256" key="5">
    <source>
        <dbReference type="SAM" id="Phobius"/>
    </source>
</evidence>